<reference evidence="1 2" key="1">
    <citation type="journal article" date="2022" name="J Glob Antimicrob Resist">
        <title>First complete genome of a multidrug resistant strain of the novel human pathogen Kalamiella piersonii (GABEKP28) identified in human saliva.</title>
        <authorList>
            <person name="McDonagh F."/>
            <person name="Singh N.K."/>
            <person name="Venkateswaran K."/>
            <person name="Lonappan A.M."/>
            <person name="Hallahan B."/>
            <person name="Tuohy A."/>
            <person name="Burke L."/>
            <person name="Kovarova A."/>
            <person name="Miliotis G."/>
        </authorList>
    </citation>
    <scope>NUCLEOTIDE SEQUENCE [LARGE SCALE GENOMIC DNA]</scope>
    <source>
        <strain evidence="1 2">GABEKP28</strain>
    </source>
</reference>
<dbReference type="PANTHER" id="PTHR35332">
    <property type="entry name" value="REGULATION OF ENOLASE PROTEIN 1"/>
    <property type="match status" value="1"/>
</dbReference>
<dbReference type="InterPro" id="IPR009784">
    <property type="entry name" value="DUF1349"/>
</dbReference>
<dbReference type="InterPro" id="IPR013320">
    <property type="entry name" value="ConA-like_dom_sf"/>
</dbReference>
<dbReference type="GO" id="GO:0120545">
    <property type="term" value="F:nucleic acid conformation isomerase activity"/>
    <property type="evidence" value="ECO:0007669"/>
    <property type="project" value="UniProtKB-ARBA"/>
</dbReference>
<dbReference type="EMBL" id="CP104758">
    <property type="protein sequence ID" value="WBG89539.1"/>
    <property type="molecule type" value="Genomic_DNA"/>
</dbReference>
<keyword evidence="2" id="KW-1185">Reference proteome</keyword>
<dbReference type="Proteomes" id="UP001211544">
    <property type="component" value="Chromosome"/>
</dbReference>
<dbReference type="PIRSF" id="PIRSF022704">
    <property type="entry name" value="UCP022704"/>
    <property type="match status" value="1"/>
</dbReference>
<protein>
    <submittedName>
        <fullName evidence="1">DUF1349 domain-containing protein</fullName>
    </submittedName>
</protein>
<evidence type="ECO:0000313" key="2">
    <source>
        <dbReference type="Proteomes" id="UP001211544"/>
    </source>
</evidence>
<accession>A0AAJ5U8H4</accession>
<dbReference type="PANTHER" id="PTHR35332:SF2">
    <property type="entry name" value="REGULATION OF ENOLASE PROTEIN 1"/>
    <property type="match status" value="1"/>
</dbReference>
<evidence type="ECO:0000313" key="1">
    <source>
        <dbReference type="EMBL" id="WBG89539.1"/>
    </source>
</evidence>
<dbReference type="RefSeq" id="WP_269949148.1">
    <property type="nucleotide sequence ID" value="NZ_CP104758.1"/>
</dbReference>
<dbReference type="SUPFAM" id="SSF49899">
    <property type="entry name" value="Concanavalin A-like lectins/glucanases"/>
    <property type="match status" value="1"/>
</dbReference>
<dbReference type="InterPro" id="IPR000629">
    <property type="entry name" value="RNA-helicase_DEAD-box_CS"/>
</dbReference>
<dbReference type="InterPro" id="IPR015987">
    <property type="entry name" value="UCP022704"/>
</dbReference>
<proteinExistence type="predicted"/>
<dbReference type="AlphaFoldDB" id="A0AAJ5U8H4"/>
<dbReference type="KEGG" id="kpie:N5580_10460"/>
<organism evidence="1 2">
    <name type="scientific">Pantoea piersonii</name>
    <dbReference type="NCBI Taxonomy" id="2364647"/>
    <lineage>
        <taxon>Bacteria</taxon>
        <taxon>Pseudomonadati</taxon>
        <taxon>Pseudomonadota</taxon>
        <taxon>Gammaproteobacteria</taxon>
        <taxon>Enterobacterales</taxon>
        <taxon>Erwiniaceae</taxon>
        <taxon>Pantoea</taxon>
    </lineage>
</organism>
<sequence>MSTINSLEAEGGVWINPPEHYAFEKGKLRFTTEANTDFWKQTYYGFQRHTGHAFGFYVESDFTLQVKVMAHFSDLYDQAGIFILDEADRWVKAGIEFNDDQPAVGCVVTRDTSDWSTGLFPGNPQEFWMRATLENEALRIQYSTEGKTWPLLRLCYWPQHQKRFVGVMACTPERQGLEVTFCDFSLGQPRSKPLHDLT</sequence>
<name>A0AAJ5U8H4_9GAMM</name>
<dbReference type="GO" id="GO:0140640">
    <property type="term" value="F:catalytic activity, acting on a nucleic acid"/>
    <property type="evidence" value="ECO:0007669"/>
    <property type="project" value="UniProtKB-ARBA"/>
</dbReference>
<dbReference type="Gene3D" id="2.60.120.200">
    <property type="match status" value="1"/>
</dbReference>
<gene>
    <name evidence="1" type="ORF">N5580_10460</name>
</gene>
<dbReference type="Pfam" id="PF07081">
    <property type="entry name" value="DUF1349"/>
    <property type="match status" value="1"/>
</dbReference>
<dbReference type="PROSITE" id="PS00039">
    <property type="entry name" value="DEAD_ATP_HELICASE"/>
    <property type="match status" value="1"/>
</dbReference>